<dbReference type="SUPFAM" id="SSF75615">
    <property type="entry name" value="Siroheme synthase middle domains-like"/>
    <property type="match status" value="1"/>
</dbReference>
<evidence type="ECO:0000256" key="5">
    <source>
        <dbReference type="ARBA" id="ARBA00023244"/>
    </source>
</evidence>
<dbReference type="Gene3D" id="3.40.50.720">
    <property type="entry name" value="NAD(P)-binding Rossmann-like Domain"/>
    <property type="match status" value="1"/>
</dbReference>
<dbReference type="InterPro" id="IPR028161">
    <property type="entry name" value="Met8-like"/>
</dbReference>
<keyword evidence="7" id="KW-1133">Transmembrane helix</keyword>
<dbReference type="EC" id="1.3.1.76" evidence="2"/>
<comment type="caution">
    <text evidence="10">The sequence shown here is derived from an EMBL/GenBank/DDBJ whole genome shotgun (WGS) entry which is preliminary data.</text>
</comment>
<dbReference type="Pfam" id="PF13241">
    <property type="entry name" value="NAD_binding_7"/>
    <property type="match status" value="1"/>
</dbReference>
<keyword evidence="7" id="KW-0472">Membrane</keyword>
<dbReference type="InterPro" id="IPR006367">
    <property type="entry name" value="Sirohaem_synthase_N"/>
</dbReference>
<comment type="pathway">
    <text evidence="1">Porphyrin-containing compound metabolism; siroheme biosynthesis; sirohydrochlorin from precorrin-2: step 1/1.</text>
</comment>
<proteinExistence type="predicted"/>
<dbReference type="InterPro" id="IPR028281">
    <property type="entry name" value="Sirohaem_synthase_central"/>
</dbReference>
<dbReference type="EMBL" id="JAOTPV010000002">
    <property type="protein sequence ID" value="KAJ4487839.1"/>
    <property type="molecule type" value="Genomic_DNA"/>
</dbReference>
<dbReference type="OrthoDB" id="1721126at2759"/>
<evidence type="ECO:0000256" key="3">
    <source>
        <dbReference type="ARBA" id="ARBA00023002"/>
    </source>
</evidence>
<feature type="domain" description="Siroheme synthase central" evidence="9">
    <location>
        <begin position="137"/>
        <end position="163"/>
    </location>
</feature>
<dbReference type="Gene3D" id="3.30.160.110">
    <property type="entry name" value="Siroheme synthase, domain 2"/>
    <property type="match status" value="1"/>
</dbReference>
<reference evidence="10" key="1">
    <citation type="submission" date="2022-08" db="EMBL/GenBank/DDBJ databases">
        <title>A Global Phylogenomic Analysis of the Shiitake Genus Lentinula.</title>
        <authorList>
            <consortium name="DOE Joint Genome Institute"/>
            <person name="Sierra-Patev S."/>
            <person name="Min B."/>
            <person name="Naranjo-Ortiz M."/>
            <person name="Looney B."/>
            <person name="Konkel Z."/>
            <person name="Slot J.C."/>
            <person name="Sakamoto Y."/>
            <person name="Steenwyk J.L."/>
            <person name="Rokas A."/>
            <person name="Carro J."/>
            <person name="Camarero S."/>
            <person name="Ferreira P."/>
            <person name="Molpeceres G."/>
            <person name="Ruiz-Duenas F.J."/>
            <person name="Serrano A."/>
            <person name="Henrissat B."/>
            <person name="Drula E."/>
            <person name="Hughes K.W."/>
            <person name="Mata J.L."/>
            <person name="Ishikawa N.K."/>
            <person name="Vargas-Isla R."/>
            <person name="Ushijima S."/>
            <person name="Smith C.A."/>
            <person name="Ahrendt S."/>
            <person name="Andreopoulos W."/>
            <person name="He G."/>
            <person name="Labutti K."/>
            <person name="Lipzen A."/>
            <person name="Ng V."/>
            <person name="Riley R."/>
            <person name="Sandor L."/>
            <person name="Barry K."/>
            <person name="Martinez A.T."/>
            <person name="Xiao Y."/>
            <person name="Gibbons J.G."/>
            <person name="Terashima K."/>
            <person name="Grigoriev I.V."/>
            <person name="Hibbett D.S."/>
        </authorList>
    </citation>
    <scope>NUCLEOTIDE SEQUENCE</scope>
    <source>
        <strain evidence="10">JLM2183</strain>
    </source>
</reference>
<organism evidence="10 11">
    <name type="scientific">Lentinula aciculospora</name>
    <dbReference type="NCBI Taxonomy" id="153920"/>
    <lineage>
        <taxon>Eukaryota</taxon>
        <taxon>Fungi</taxon>
        <taxon>Dikarya</taxon>
        <taxon>Basidiomycota</taxon>
        <taxon>Agaricomycotina</taxon>
        <taxon>Agaricomycetes</taxon>
        <taxon>Agaricomycetidae</taxon>
        <taxon>Agaricales</taxon>
        <taxon>Marasmiineae</taxon>
        <taxon>Omphalotaceae</taxon>
        <taxon>Lentinula</taxon>
    </lineage>
</organism>
<evidence type="ECO:0000256" key="1">
    <source>
        <dbReference type="ARBA" id="ARBA00005010"/>
    </source>
</evidence>
<evidence type="ECO:0000313" key="10">
    <source>
        <dbReference type="EMBL" id="KAJ4487839.1"/>
    </source>
</evidence>
<keyword evidence="4" id="KW-0520">NAD</keyword>
<dbReference type="Pfam" id="PF14824">
    <property type="entry name" value="Sirohm_synth_M"/>
    <property type="match status" value="1"/>
</dbReference>
<feature type="domain" description="Siroheme biosynthesis protein Met8 C-terminal" evidence="8">
    <location>
        <begin position="170"/>
        <end position="236"/>
    </location>
</feature>
<evidence type="ECO:0000259" key="8">
    <source>
        <dbReference type="Pfam" id="PF14823"/>
    </source>
</evidence>
<dbReference type="SUPFAM" id="SSF51735">
    <property type="entry name" value="NAD(P)-binding Rossmann-fold domains"/>
    <property type="match status" value="1"/>
</dbReference>
<dbReference type="InterPro" id="IPR036291">
    <property type="entry name" value="NAD(P)-bd_dom_sf"/>
</dbReference>
<dbReference type="GO" id="GO:0004325">
    <property type="term" value="F:ferrochelatase activity"/>
    <property type="evidence" value="ECO:0007669"/>
    <property type="project" value="InterPro"/>
</dbReference>
<evidence type="ECO:0000256" key="6">
    <source>
        <dbReference type="ARBA" id="ARBA00047561"/>
    </source>
</evidence>
<feature type="transmembrane region" description="Helical" evidence="7">
    <location>
        <begin position="272"/>
        <end position="292"/>
    </location>
</feature>
<keyword evidence="7" id="KW-0812">Transmembrane</keyword>
<keyword evidence="3" id="KW-0560">Oxidoreductase</keyword>
<sequence>MQTVSEIDNLSPGGGSLMMAWQLKGKRVLLVGGGEVGASRIGHLLGADAHITLLCPERGLFSATKDYIAKYPQRITYFDRRFTGPAELHKMDLVLTAIDNPVASRDIADLCRQAKIPVNTADVPELCDFYFGAHIRDGPLQIMISSNGNGPRISALIKEKVQASLGGSEGLAISKIGQLRAELKQRVPEIGGPVGRKRMRWMSKICNDWPMIDFTLLDDAMIQKILDEGWEKDRVPTFEEVCEKPKPSVVETTSSGPTEGVVRKANLFGSNLLIPVANFVAGAVFMVAVMLARQR</sequence>
<evidence type="ECO:0000313" key="11">
    <source>
        <dbReference type="Proteomes" id="UP001150266"/>
    </source>
</evidence>
<dbReference type="AlphaFoldDB" id="A0A9W9APU4"/>
<name>A0A9W9APU4_9AGAR</name>
<protein>
    <recommendedName>
        <fullName evidence="2">precorrin-2 dehydrogenase</fullName>
        <ecNumber evidence="2">1.3.1.76</ecNumber>
    </recommendedName>
</protein>
<dbReference type="NCBIfam" id="TIGR01470">
    <property type="entry name" value="cysG_Nterm"/>
    <property type="match status" value="1"/>
</dbReference>
<dbReference type="GO" id="GO:0019354">
    <property type="term" value="P:siroheme biosynthetic process"/>
    <property type="evidence" value="ECO:0007669"/>
    <property type="project" value="InterPro"/>
</dbReference>
<evidence type="ECO:0000259" key="9">
    <source>
        <dbReference type="Pfam" id="PF14824"/>
    </source>
</evidence>
<dbReference type="GO" id="GO:0043115">
    <property type="term" value="F:precorrin-2 dehydrogenase activity"/>
    <property type="evidence" value="ECO:0007669"/>
    <property type="project" value="UniProtKB-EC"/>
</dbReference>
<evidence type="ECO:0000256" key="2">
    <source>
        <dbReference type="ARBA" id="ARBA00012400"/>
    </source>
</evidence>
<evidence type="ECO:0000256" key="7">
    <source>
        <dbReference type="SAM" id="Phobius"/>
    </source>
</evidence>
<dbReference type="PANTHER" id="PTHR35330">
    <property type="entry name" value="SIROHEME BIOSYNTHESIS PROTEIN MET8"/>
    <property type="match status" value="1"/>
</dbReference>
<dbReference type="InterPro" id="IPR028162">
    <property type="entry name" value="Met8_C"/>
</dbReference>
<dbReference type="Proteomes" id="UP001150266">
    <property type="component" value="Unassembled WGS sequence"/>
</dbReference>
<accession>A0A9W9APU4</accession>
<evidence type="ECO:0000256" key="4">
    <source>
        <dbReference type="ARBA" id="ARBA00023027"/>
    </source>
</evidence>
<dbReference type="PANTHER" id="PTHR35330:SF1">
    <property type="entry name" value="SIROHEME BIOSYNTHESIS PROTEIN MET8"/>
    <property type="match status" value="1"/>
</dbReference>
<keyword evidence="11" id="KW-1185">Reference proteome</keyword>
<gene>
    <name evidence="10" type="ORF">J3R30DRAFT_857193</name>
</gene>
<dbReference type="Pfam" id="PF14823">
    <property type="entry name" value="Sirohm_synth_C"/>
    <property type="match status" value="1"/>
</dbReference>
<keyword evidence="5" id="KW-0627">Porphyrin biosynthesis</keyword>
<comment type="catalytic activity">
    <reaction evidence="6">
        <text>precorrin-2 + NAD(+) = sirohydrochlorin + NADH + 2 H(+)</text>
        <dbReference type="Rhea" id="RHEA:15613"/>
        <dbReference type="ChEBI" id="CHEBI:15378"/>
        <dbReference type="ChEBI" id="CHEBI:57540"/>
        <dbReference type="ChEBI" id="CHEBI:57945"/>
        <dbReference type="ChEBI" id="CHEBI:58351"/>
        <dbReference type="ChEBI" id="CHEBI:58827"/>
        <dbReference type="EC" id="1.3.1.76"/>
    </reaction>
</comment>